<proteinExistence type="predicted"/>
<comment type="caution">
    <text evidence="1">The sequence shown here is derived from an EMBL/GenBank/DDBJ whole genome shotgun (WGS) entry which is preliminary data.</text>
</comment>
<protein>
    <submittedName>
        <fullName evidence="1">Uncharacterized protein</fullName>
    </submittedName>
</protein>
<accession>A0ABU1LZH8</accession>
<name>A0ABU1LZH8_9BURK</name>
<dbReference type="EMBL" id="JAVDRP010000015">
    <property type="protein sequence ID" value="MDR6412097.1"/>
    <property type="molecule type" value="Genomic_DNA"/>
</dbReference>
<organism evidence="1 2">
    <name type="scientific">Paraburkholderia terricola</name>
    <dbReference type="NCBI Taxonomy" id="169427"/>
    <lineage>
        <taxon>Bacteria</taxon>
        <taxon>Pseudomonadati</taxon>
        <taxon>Pseudomonadota</taxon>
        <taxon>Betaproteobacteria</taxon>
        <taxon>Burkholderiales</taxon>
        <taxon>Burkholderiaceae</taxon>
        <taxon>Paraburkholderia</taxon>
    </lineage>
</organism>
<evidence type="ECO:0000313" key="1">
    <source>
        <dbReference type="EMBL" id="MDR6412097.1"/>
    </source>
</evidence>
<dbReference type="Proteomes" id="UP001264340">
    <property type="component" value="Unassembled WGS sequence"/>
</dbReference>
<sequence length="76" mass="8301">MTNHRAARALPMREGKRAFQRFLLAIAAACKPLQPRANTFPGESSDAGQRRIMVSAPLSLLPTHAQRIAKCGSARM</sequence>
<keyword evidence="2" id="KW-1185">Reference proteome</keyword>
<dbReference type="RefSeq" id="WP_310125810.1">
    <property type="nucleotide sequence ID" value="NZ_JAVDQV010000015.1"/>
</dbReference>
<reference evidence="1 2" key="1">
    <citation type="submission" date="2023-07" db="EMBL/GenBank/DDBJ databases">
        <title>Sorghum-associated microbial communities from plants grown in Nebraska, USA.</title>
        <authorList>
            <person name="Schachtman D."/>
        </authorList>
    </citation>
    <scope>NUCLEOTIDE SEQUENCE [LARGE SCALE GENOMIC DNA]</scope>
    <source>
        <strain evidence="1 2">DS1316</strain>
    </source>
</reference>
<gene>
    <name evidence="1" type="ORF">J2804_005531</name>
</gene>
<evidence type="ECO:0000313" key="2">
    <source>
        <dbReference type="Proteomes" id="UP001264340"/>
    </source>
</evidence>